<reference evidence="2" key="1">
    <citation type="submission" date="2016-04" db="EMBL/GenBank/DDBJ databases">
        <title>The genome sequence project of a novel Fervidobacterium isolate from a hot spring in Thailand.</title>
        <authorList>
            <person name="Gonzalez J.M."/>
            <person name="Cuecas A."/>
            <person name="Kanoksilapatham W."/>
        </authorList>
    </citation>
    <scope>NUCLEOTIDE SEQUENCE [LARGE SCALE GENOMIC DNA]</scope>
    <source>
        <strain evidence="2">FC2004</strain>
    </source>
</reference>
<dbReference type="RefSeq" id="WP_069292917.1">
    <property type="nucleotide sequence ID" value="NZ_CP140110.1"/>
</dbReference>
<dbReference type="AlphaFoldDB" id="A0A1E3G3J1"/>
<dbReference type="STRING" id="1008305.A4H02_04215"/>
<dbReference type="Proteomes" id="UP000094570">
    <property type="component" value="Unassembled WGS sequence"/>
</dbReference>
<accession>A0A1E3G3J1</accession>
<sequence length="193" mass="20665">MFDLKTLLFVGFFALFLAVALWPTEDLTGSRSVVDEPVVREVSNVRSVKVSASSLVLRLTEAAERIYVPSTFTVNQTDEKLKISGSTGTVVVGGKNLRVDVSSALTEISGVFQMDSLTVSSTIVEFRDLVVRNGGRISVSATSVGGKIHAVGLKQELILSISATLHDLTVVVDRDSKELVKFVGIAPKVVIAD</sequence>
<organism evidence="1 2">
    <name type="scientific">Fervidobacterium thailandense</name>
    <dbReference type="NCBI Taxonomy" id="1008305"/>
    <lineage>
        <taxon>Bacteria</taxon>
        <taxon>Thermotogati</taxon>
        <taxon>Thermotogota</taxon>
        <taxon>Thermotogae</taxon>
        <taxon>Thermotogales</taxon>
        <taxon>Fervidobacteriaceae</taxon>
        <taxon>Fervidobacterium</taxon>
    </lineage>
</organism>
<name>A0A1E3G3J1_9BACT</name>
<dbReference type="EMBL" id="LWAF01000004">
    <property type="protein sequence ID" value="ODN30740.1"/>
    <property type="molecule type" value="Genomic_DNA"/>
</dbReference>
<evidence type="ECO:0000313" key="1">
    <source>
        <dbReference type="EMBL" id="ODN30740.1"/>
    </source>
</evidence>
<gene>
    <name evidence="1" type="ORF">A4H02_04215</name>
</gene>
<protein>
    <submittedName>
        <fullName evidence="1">Uncharacterized protein</fullName>
    </submittedName>
</protein>
<evidence type="ECO:0000313" key="2">
    <source>
        <dbReference type="Proteomes" id="UP000094570"/>
    </source>
</evidence>
<comment type="caution">
    <text evidence="1">The sequence shown here is derived from an EMBL/GenBank/DDBJ whole genome shotgun (WGS) entry which is preliminary data.</text>
</comment>
<proteinExistence type="predicted"/>
<keyword evidence="2" id="KW-1185">Reference proteome</keyword>